<keyword evidence="2" id="KW-1185">Reference proteome</keyword>
<dbReference type="Gene3D" id="2.40.100.10">
    <property type="entry name" value="Cyclophilin-like"/>
    <property type="match status" value="1"/>
</dbReference>
<protein>
    <submittedName>
        <fullName evidence="1">Uncharacterized protein</fullName>
    </submittedName>
</protein>
<organism evidence="1 2">
    <name type="scientific">Tetrabaena socialis</name>
    <dbReference type="NCBI Taxonomy" id="47790"/>
    <lineage>
        <taxon>Eukaryota</taxon>
        <taxon>Viridiplantae</taxon>
        <taxon>Chlorophyta</taxon>
        <taxon>core chlorophytes</taxon>
        <taxon>Chlorophyceae</taxon>
        <taxon>CS clade</taxon>
        <taxon>Chlamydomonadales</taxon>
        <taxon>Tetrabaenaceae</taxon>
        <taxon>Tetrabaena</taxon>
    </lineage>
</organism>
<gene>
    <name evidence="1" type="ORF">TSOC_013072</name>
</gene>
<evidence type="ECO:0000313" key="2">
    <source>
        <dbReference type="Proteomes" id="UP000236333"/>
    </source>
</evidence>
<dbReference type="Proteomes" id="UP000236333">
    <property type="component" value="Unassembled WGS sequence"/>
</dbReference>
<comment type="caution">
    <text evidence="1">The sequence shown here is derived from an EMBL/GenBank/DDBJ whole genome shotgun (WGS) entry which is preliminary data.</text>
</comment>
<dbReference type="AlphaFoldDB" id="A0A2J7ZLB2"/>
<dbReference type="SUPFAM" id="SSF50891">
    <property type="entry name" value="Cyclophilin-like"/>
    <property type="match status" value="1"/>
</dbReference>
<evidence type="ECO:0000313" key="1">
    <source>
        <dbReference type="EMBL" id="PNH01059.1"/>
    </source>
</evidence>
<dbReference type="PANTHER" id="PTHR46873">
    <property type="entry name" value="EXPRESSED PROTEIN"/>
    <property type="match status" value="1"/>
</dbReference>
<accession>A0A2J7ZLB2</accession>
<dbReference type="EMBL" id="PGGS01001032">
    <property type="protein sequence ID" value="PNH01059.1"/>
    <property type="molecule type" value="Genomic_DNA"/>
</dbReference>
<proteinExistence type="predicted"/>
<reference evidence="1 2" key="1">
    <citation type="journal article" date="2017" name="Mol. Biol. Evol.">
        <title>The 4-celled Tetrabaena socialis nuclear genome reveals the essential components for genetic control of cell number at the origin of multicellularity in the volvocine lineage.</title>
        <authorList>
            <person name="Featherston J."/>
            <person name="Arakaki Y."/>
            <person name="Hanschen E.R."/>
            <person name="Ferris P.J."/>
            <person name="Michod R.E."/>
            <person name="Olson B.J.S.C."/>
            <person name="Nozaki H."/>
            <person name="Durand P.M."/>
        </authorList>
    </citation>
    <scope>NUCLEOTIDE SEQUENCE [LARGE SCALE GENOMIC DNA]</scope>
    <source>
        <strain evidence="1 2">NIES-571</strain>
    </source>
</reference>
<dbReference type="PANTHER" id="PTHR46873:SF1">
    <property type="entry name" value="EXPRESSED PROTEIN"/>
    <property type="match status" value="1"/>
</dbReference>
<dbReference type="InterPro" id="IPR029000">
    <property type="entry name" value="Cyclophilin-like_dom_sf"/>
</dbReference>
<sequence>MACLSRTGEEWAPEDVDAVALVSQYGRPYSAVLRHAQVRLQLRRDWAPKACAAVARMAAGAARGCAGCTWYRHEPAPEGWGVGGFFGPPYGLLQGGLPGLGAAVESENAALRPVTVGVAAFIAGSTDFFIGTVDHSEWGGSFTAFAQVPAEDMEAVAAVPMVPYRNSTDSYNFTTRWLLERAPFKLQPLRRAELSSEMEAGLR</sequence>
<dbReference type="OrthoDB" id="532384at2759"/>
<name>A0A2J7ZLB2_9CHLO</name>